<evidence type="ECO:0000256" key="6">
    <source>
        <dbReference type="ARBA" id="ARBA00035661"/>
    </source>
</evidence>
<dbReference type="Proteomes" id="UP000736164">
    <property type="component" value="Unassembled WGS sequence"/>
</dbReference>
<evidence type="ECO:0000313" key="10">
    <source>
        <dbReference type="EMBL" id="MBN3323906.1"/>
    </source>
</evidence>
<evidence type="ECO:0000256" key="8">
    <source>
        <dbReference type="SAM" id="MobiDB-lite"/>
    </source>
</evidence>
<sequence>PVPAPSYRGFCPQFQFQIGHSYGVTTRNLLTDPKVRQNRNTVLSPTANLEKPPDALPAITGTIKGLRAIPGYSGCIPLRKDLHGSPYCSESAVAKEKFLRLRRQQDSNRERPVLLTYSYGSERISVLNKTVPLTAKPQPSGDWAGRKAHLDPKPPSLARDRDAPRHAIAGYTGFVPTYRWSLAQSYQPAVREAMGNFDHNQFILQNPGKTGETARLPSLPELYTKTGMLPHYTGFIPGKLLYHI</sequence>
<comment type="similarity">
    <text evidence="6">Belongs to the CIMIP2 family.</text>
</comment>
<evidence type="ECO:0000256" key="4">
    <source>
        <dbReference type="ARBA" id="ARBA00023273"/>
    </source>
</evidence>
<keyword evidence="11" id="KW-1185">Reference proteome</keyword>
<dbReference type="EMBL" id="JAAWVO010068281">
    <property type="protein sequence ID" value="MBN3323906.1"/>
    <property type="molecule type" value="Genomic_DNA"/>
</dbReference>
<organism evidence="10 11">
    <name type="scientific">Atractosteus spatula</name>
    <name type="common">Alligator gar</name>
    <name type="synonym">Lepisosteus spatula</name>
    <dbReference type="NCBI Taxonomy" id="7917"/>
    <lineage>
        <taxon>Eukaryota</taxon>
        <taxon>Metazoa</taxon>
        <taxon>Chordata</taxon>
        <taxon>Craniata</taxon>
        <taxon>Vertebrata</taxon>
        <taxon>Euteleostomi</taxon>
        <taxon>Actinopterygii</taxon>
        <taxon>Neopterygii</taxon>
        <taxon>Holostei</taxon>
        <taxon>Semionotiformes</taxon>
        <taxon>Lepisosteidae</taxon>
        <taxon>Atractosteus</taxon>
    </lineage>
</organism>
<dbReference type="Pfam" id="PF10629">
    <property type="entry name" value="CMI2B-like"/>
    <property type="match status" value="1"/>
</dbReference>
<dbReference type="GO" id="GO:0005930">
    <property type="term" value="C:axoneme"/>
    <property type="evidence" value="ECO:0007669"/>
    <property type="project" value="UniProtKB-SubCell"/>
</dbReference>
<dbReference type="AlphaFoldDB" id="A0A8J7TI66"/>
<feature type="domain" description="Ciliary microtubule inner protein 2A-C-like" evidence="9">
    <location>
        <begin position="5"/>
        <end position="33"/>
    </location>
</feature>
<evidence type="ECO:0000256" key="5">
    <source>
        <dbReference type="ARBA" id="ARBA00035003"/>
    </source>
</evidence>
<comment type="function">
    <text evidence="5">Microtubule inner protein (MIP) part of the dynein-decorated doublet microtubules (DMTs) in cilia axoneme, which is required for motile cilia beating.</text>
</comment>
<proteinExistence type="inferred from homology"/>
<feature type="region of interest" description="Disordered" evidence="8">
    <location>
        <begin position="136"/>
        <end position="161"/>
    </location>
</feature>
<dbReference type="PANTHER" id="PTHR22146">
    <property type="entry name" value="CAT EYE SYNDROME CRITICAL REGION PROTEIN 6"/>
    <property type="match status" value="1"/>
</dbReference>
<comment type="subcellular location">
    <subcellularLocation>
        <location evidence="1">Cytoplasm</location>
        <location evidence="1">Cytoskeleton</location>
        <location evidence="1">Cilium axoneme</location>
    </subcellularLocation>
</comment>
<feature type="non-terminal residue" evidence="10">
    <location>
        <position position="1"/>
    </location>
</feature>
<evidence type="ECO:0000256" key="1">
    <source>
        <dbReference type="ARBA" id="ARBA00004430"/>
    </source>
</evidence>
<evidence type="ECO:0000256" key="3">
    <source>
        <dbReference type="ARBA" id="ARBA00023212"/>
    </source>
</evidence>
<accession>A0A8J7TI66</accession>
<dbReference type="GO" id="GO:0015630">
    <property type="term" value="C:microtubule cytoskeleton"/>
    <property type="evidence" value="ECO:0007669"/>
    <property type="project" value="UniProtKB-ARBA"/>
</dbReference>
<evidence type="ECO:0000313" key="11">
    <source>
        <dbReference type="Proteomes" id="UP000736164"/>
    </source>
</evidence>
<keyword evidence="2" id="KW-0963">Cytoplasm</keyword>
<gene>
    <name evidence="10" type="primary">Fam166a</name>
    <name evidence="10" type="ORF">GTO95_0010387</name>
</gene>
<name>A0A8J7TI66_ATRSP</name>
<feature type="non-terminal residue" evidence="10">
    <location>
        <position position="244"/>
    </location>
</feature>
<evidence type="ECO:0000256" key="2">
    <source>
        <dbReference type="ARBA" id="ARBA00022490"/>
    </source>
</evidence>
<dbReference type="PANTHER" id="PTHR22146:SF8">
    <property type="entry name" value="PROTEIN FAM166B"/>
    <property type="match status" value="1"/>
</dbReference>
<evidence type="ECO:0000256" key="7">
    <source>
        <dbReference type="ARBA" id="ARBA00041163"/>
    </source>
</evidence>
<keyword evidence="3" id="KW-0206">Cytoskeleton</keyword>
<keyword evidence="4" id="KW-0966">Cell projection</keyword>
<dbReference type="InterPro" id="IPR018902">
    <property type="entry name" value="CMI2A-C-like_dom"/>
</dbReference>
<feature type="compositionally biased region" description="Basic and acidic residues" evidence="8">
    <location>
        <begin position="144"/>
        <end position="161"/>
    </location>
</feature>
<evidence type="ECO:0000259" key="9">
    <source>
        <dbReference type="Pfam" id="PF10629"/>
    </source>
</evidence>
<comment type="caution">
    <text evidence="10">The sequence shown here is derived from an EMBL/GenBank/DDBJ whole genome shotgun (WGS) entry which is preliminary data.</text>
</comment>
<reference evidence="10" key="1">
    <citation type="journal article" date="2021" name="Cell">
        <title>Tracing the genetic footprints of vertebrate landing in non-teleost ray-finned fishes.</title>
        <authorList>
            <person name="Bi X."/>
            <person name="Wang K."/>
            <person name="Yang L."/>
            <person name="Pan H."/>
            <person name="Jiang H."/>
            <person name="Wei Q."/>
            <person name="Fang M."/>
            <person name="Yu H."/>
            <person name="Zhu C."/>
            <person name="Cai Y."/>
            <person name="He Y."/>
            <person name="Gan X."/>
            <person name="Zeng H."/>
            <person name="Yu D."/>
            <person name="Zhu Y."/>
            <person name="Jiang H."/>
            <person name="Qiu Q."/>
            <person name="Yang H."/>
            <person name="Zhang Y.E."/>
            <person name="Wang W."/>
            <person name="Zhu M."/>
            <person name="He S."/>
            <person name="Zhang G."/>
        </authorList>
    </citation>
    <scope>NUCLEOTIDE SEQUENCE</scope>
    <source>
        <strain evidence="10">Allg_001</strain>
    </source>
</reference>
<protein>
    <recommendedName>
        <fullName evidence="7">Ciliary microtubule inner protein 2B</fullName>
    </recommendedName>
</protein>